<reference evidence="2 3" key="1">
    <citation type="submission" date="2019-09" db="EMBL/GenBank/DDBJ databases">
        <title>Draft genome sequence of Bacillus sp. JC-7.</title>
        <authorList>
            <person name="Tanaka N."/>
            <person name="Shiwa Y."/>
            <person name="Fujita N."/>
            <person name="Tanasupawat S."/>
        </authorList>
    </citation>
    <scope>NUCLEOTIDE SEQUENCE [LARGE SCALE GENOMIC DNA]</scope>
    <source>
        <strain evidence="2 3">JC-7</strain>
    </source>
</reference>
<feature type="region of interest" description="Disordered" evidence="1">
    <location>
        <begin position="1"/>
        <end position="54"/>
    </location>
</feature>
<evidence type="ECO:0000313" key="3">
    <source>
        <dbReference type="Proteomes" id="UP000391919"/>
    </source>
</evidence>
<evidence type="ECO:0000256" key="1">
    <source>
        <dbReference type="SAM" id="MobiDB-lite"/>
    </source>
</evidence>
<protein>
    <submittedName>
        <fullName evidence="2">Uncharacterized protein</fullName>
    </submittedName>
</protein>
<evidence type="ECO:0000313" key="2">
    <source>
        <dbReference type="EMBL" id="GER69479.1"/>
    </source>
</evidence>
<organism evidence="2 3">
    <name type="scientific">Weizmannia acidilactici</name>
    <dbReference type="NCBI Taxonomy" id="2607726"/>
    <lineage>
        <taxon>Bacteria</taxon>
        <taxon>Bacillati</taxon>
        <taxon>Bacillota</taxon>
        <taxon>Bacilli</taxon>
        <taxon>Bacillales</taxon>
        <taxon>Bacillaceae</taxon>
        <taxon>Heyndrickxia</taxon>
    </lineage>
</organism>
<feature type="compositionally biased region" description="Basic and acidic residues" evidence="1">
    <location>
        <begin position="1"/>
        <end position="11"/>
    </location>
</feature>
<sequence length="54" mass="6248">MFVPKKGHDFTKSYGKIKKNMKNDRMRGFQFEPYCKTRPGSLSSHPEGTEPAKE</sequence>
<accession>A0A5J4JDT3</accession>
<dbReference type="EMBL" id="BKZQ01000007">
    <property type="protein sequence ID" value="GER69479.1"/>
    <property type="molecule type" value="Genomic_DNA"/>
</dbReference>
<gene>
    <name evidence="2" type="ORF">BpJC7_07820</name>
</gene>
<proteinExistence type="predicted"/>
<keyword evidence="3" id="KW-1185">Reference proteome</keyword>
<dbReference type="AlphaFoldDB" id="A0A5J4JDT3"/>
<dbReference type="Proteomes" id="UP000391919">
    <property type="component" value="Unassembled WGS sequence"/>
</dbReference>
<name>A0A5J4JDT3_9BACI</name>
<comment type="caution">
    <text evidence="2">The sequence shown here is derived from an EMBL/GenBank/DDBJ whole genome shotgun (WGS) entry which is preliminary data.</text>
</comment>